<dbReference type="EMBL" id="FOJI01000015">
    <property type="protein sequence ID" value="SEW39884.1"/>
    <property type="molecule type" value="Genomic_DNA"/>
</dbReference>
<dbReference type="GO" id="GO:0005506">
    <property type="term" value="F:iron ion binding"/>
    <property type="evidence" value="ECO:0007669"/>
    <property type="project" value="TreeGrafter"/>
</dbReference>
<proteinExistence type="inferred from homology"/>
<dbReference type="PANTHER" id="PTHR35177:SF2">
    <property type="entry name" value="HYDROGENASE MATURATION FACTOR HYBG"/>
    <property type="match status" value="1"/>
</dbReference>
<dbReference type="InterPro" id="IPR019812">
    <property type="entry name" value="Hydgase_assmbl_chp_CS"/>
</dbReference>
<dbReference type="PANTHER" id="PTHR35177">
    <property type="entry name" value="HYDROGENASE MATURATION FACTOR HYBG"/>
    <property type="match status" value="1"/>
</dbReference>
<protein>
    <submittedName>
        <fullName evidence="2">Hydrogenase expression/formation protein HypC</fullName>
    </submittedName>
</protein>
<keyword evidence="3" id="KW-1185">Reference proteome</keyword>
<name>A0A1I0RG82_9FIRM</name>
<dbReference type="NCBIfam" id="TIGR00074">
    <property type="entry name" value="hypC_hupF"/>
    <property type="match status" value="1"/>
</dbReference>
<dbReference type="Pfam" id="PF01455">
    <property type="entry name" value="HupF_HypC"/>
    <property type="match status" value="1"/>
</dbReference>
<organism evidence="2 3">
    <name type="scientific">[Clostridium] fimetarium</name>
    <dbReference type="NCBI Taxonomy" id="99656"/>
    <lineage>
        <taxon>Bacteria</taxon>
        <taxon>Bacillati</taxon>
        <taxon>Bacillota</taxon>
        <taxon>Clostridia</taxon>
        <taxon>Lachnospirales</taxon>
        <taxon>Lachnospiraceae</taxon>
    </lineage>
</organism>
<evidence type="ECO:0000256" key="1">
    <source>
        <dbReference type="ARBA" id="ARBA00006018"/>
    </source>
</evidence>
<accession>A0A1I0RG82</accession>
<dbReference type="InterPro" id="IPR001109">
    <property type="entry name" value="Hydrogenase_HupF/HypC"/>
</dbReference>
<dbReference type="PRINTS" id="PR00445">
    <property type="entry name" value="HUPFHYPC"/>
</dbReference>
<comment type="similarity">
    <text evidence="1">Belongs to the HupF/HypC family.</text>
</comment>
<reference evidence="2 3" key="1">
    <citation type="submission" date="2016-10" db="EMBL/GenBank/DDBJ databases">
        <authorList>
            <person name="de Groot N.N."/>
        </authorList>
    </citation>
    <scope>NUCLEOTIDE SEQUENCE [LARGE SCALE GENOMIC DNA]</scope>
    <source>
        <strain evidence="2 3">DSM 9179</strain>
    </source>
</reference>
<evidence type="ECO:0000313" key="2">
    <source>
        <dbReference type="EMBL" id="SEW39884.1"/>
    </source>
</evidence>
<dbReference type="OrthoDB" id="9806017at2"/>
<gene>
    <name evidence="2" type="ORF">SAMN05421659_11567</name>
</gene>
<dbReference type="SUPFAM" id="SSF159127">
    <property type="entry name" value="HupF/HypC-like"/>
    <property type="match status" value="1"/>
</dbReference>
<dbReference type="Gene3D" id="2.30.30.140">
    <property type="match status" value="1"/>
</dbReference>
<dbReference type="AlphaFoldDB" id="A0A1I0RG82"/>
<dbReference type="GO" id="GO:1902670">
    <property type="term" value="F:carbon dioxide binding"/>
    <property type="evidence" value="ECO:0007669"/>
    <property type="project" value="TreeGrafter"/>
</dbReference>
<evidence type="ECO:0000313" key="3">
    <source>
        <dbReference type="Proteomes" id="UP000199701"/>
    </source>
</evidence>
<sequence length="80" mass="8748">MCVAVPGKIIEINGDKAKVDIMNNTCEVNIRLVTVKIGDYVLIHAGCVIDVLKKDMAEEILSMFNELEEDANENPSAGKN</sequence>
<dbReference type="PROSITE" id="PS01097">
    <property type="entry name" value="HUPF_HYPC"/>
    <property type="match status" value="1"/>
</dbReference>
<dbReference type="GO" id="GO:0051604">
    <property type="term" value="P:protein maturation"/>
    <property type="evidence" value="ECO:0007669"/>
    <property type="project" value="TreeGrafter"/>
</dbReference>
<dbReference type="STRING" id="99656.SAMN05421659_11567"/>
<dbReference type="Proteomes" id="UP000199701">
    <property type="component" value="Unassembled WGS sequence"/>
</dbReference>